<keyword evidence="3" id="KW-1185">Reference proteome</keyword>
<comment type="caution">
    <text evidence="2">The sequence shown here is derived from an EMBL/GenBank/DDBJ whole genome shotgun (WGS) entry which is preliminary data.</text>
</comment>
<evidence type="ECO:0000313" key="2">
    <source>
        <dbReference type="EMBL" id="EZG78264.1"/>
    </source>
</evidence>
<dbReference type="Pfam" id="PF11815">
    <property type="entry name" value="DUF3336"/>
    <property type="match status" value="1"/>
</dbReference>
<dbReference type="GO" id="GO:0004806">
    <property type="term" value="F:triacylglycerol lipase activity"/>
    <property type="evidence" value="ECO:0007669"/>
    <property type="project" value="InterPro"/>
</dbReference>
<dbReference type="InterPro" id="IPR021771">
    <property type="entry name" value="Triacylglycerol_lipase_N"/>
</dbReference>
<gene>
    <name evidence="2" type="ORF">GNI_038860</name>
</gene>
<dbReference type="VEuPathDB" id="CryptoDB:GNI_038860"/>
<feature type="domain" description="Triacylglycerol lipase N-terminal" evidence="1">
    <location>
        <begin position="5"/>
        <end position="96"/>
    </location>
</feature>
<dbReference type="EMBL" id="AFNH02000299">
    <property type="protein sequence ID" value="EZG78264.1"/>
    <property type="molecule type" value="Genomic_DNA"/>
</dbReference>
<organism evidence="2 3">
    <name type="scientific">Gregarina niphandrodes</name>
    <name type="common">Septate eugregarine</name>
    <dbReference type="NCBI Taxonomy" id="110365"/>
    <lineage>
        <taxon>Eukaryota</taxon>
        <taxon>Sar</taxon>
        <taxon>Alveolata</taxon>
        <taxon>Apicomplexa</taxon>
        <taxon>Conoidasida</taxon>
        <taxon>Gregarinasina</taxon>
        <taxon>Eugregarinorida</taxon>
        <taxon>Gregarinidae</taxon>
        <taxon>Gregarina</taxon>
    </lineage>
</organism>
<dbReference type="GeneID" id="22911491"/>
<accession>A0A023BAH4</accession>
<dbReference type="OrthoDB" id="10049244at2759"/>
<evidence type="ECO:0000259" key="1">
    <source>
        <dbReference type="Pfam" id="PF11815"/>
    </source>
</evidence>
<name>A0A023BAH4_GRENI</name>
<reference evidence="2" key="1">
    <citation type="submission" date="2013-12" db="EMBL/GenBank/DDBJ databases">
        <authorList>
            <person name="Omoto C.K."/>
            <person name="Sibley D."/>
            <person name="Venepally P."/>
            <person name="Hadjithomas M."/>
            <person name="Karamycheva S."/>
            <person name="Brunk B."/>
            <person name="Roos D."/>
            <person name="Caler E."/>
            <person name="Lorenzi H."/>
        </authorList>
    </citation>
    <scope>NUCLEOTIDE SEQUENCE</scope>
</reference>
<proteinExistence type="predicted"/>
<sequence length="98" mass="11356">MLTSITEYAAVASELDRKLGLDLWKKDVKSHGYDFHRVQLWSKALSVYLESNALDRLCEVLLQSQKSNHGGTLSTAVYSYTYWNTKDCIIQYHRQLIK</sequence>
<dbReference type="RefSeq" id="XP_011129369.1">
    <property type="nucleotide sequence ID" value="XM_011131067.1"/>
</dbReference>
<evidence type="ECO:0000313" key="3">
    <source>
        <dbReference type="Proteomes" id="UP000019763"/>
    </source>
</evidence>
<dbReference type="Proteomes" id="UP000019763">
    <property type="component" value="Unassembled WGS sequence"/>
</dbReference>
<dbReference type="AlphaFoldDB" id="A0A023BAH4"/>
<protein>
    <submittedName>
        <fullName evidence="2">Patatin-like phospholipase domain LELG-00944 protein</fullName>
    </submittedName>
</protein>
<dbReference type="GO" id="GO:0006629">
    <property type="term" value="P:lipid metabolic process"/>
    <property type="evidence" value="ECO:0007669"/>
    <property type="project" value="InterPro"/>
</dbReference>